<dbReference type="OMA" id="CCASAND"/>
<proteinExistence type="predicted"/>
<sequence>MYSILFNILLLSSVITASPVLNRRDDNSTSTVDNTNYNSSNIQVLSDTQFCSFLPGAPGQDVATTEKQGKPFCTDSSLGGYTFPSGLILTAHYLKTDNYSQVTGTFNPSVYNLSSTDNGGQYDNRDQSQHKCNNLDYFVNLIEPNGGTFCIRCCESQADCNIGISQDGCRKVVPGDYS</sequence>
<dbReference type="VEuPathDB" id="FungiDB:BCV72DRAFT_226050"/>
<evidence type="ECO:0000313" key="2">
    <source>
        <dbReference type="EMBL" id="ORE12678.1"/>
    </source>
</evidence>
<feature type="chain" id="PRO_5030003954" description="Secreted protein" evidence="1">
    <location>
        <begin position="18"/>
        <end position="178"/>
    </location>
</feature>
<keyword evidence="1" id="KW-0732">Signal</keyword>
<organism evidence="2 3">
    <name type="scientific">Rhizopus microsporus</name>
    <dbReference type="NCBI Taxonomy" id="58291"/>
    <lineage>
        <taxon>Eukaryota</taxon>
        <taxon>Fungi</taxon>
        <taxon>Fungi incertae sedis</taxon>
        <taxon>Mucoromycota</taxon>
        <taxon>Mucoromycotina</taxon>
        <taxon>Mucoromycetes</taxon>
        <taxon>Mucorales</taxon>
        <taxon>Mucorineae</taxon>
        <taxon>Rhizopodaceae</taxon>
        <taxon>Rhizopus</taxon>
    </lineage>
</organism>
<feature type="signal peptide" evidence="1">
    <location>
        <begin position="1"/>
        <end position="17"/>
    </location>
</feature>
<dbReference type="AlphaFoldDB" id="A0A0A1P5R9"/>
<evidence type="ECO:0008006" key="4">
    <source>
        <dbReference type="Google" id="ProtNLM"/>
    </source>
</evidence>
<evidence type="ECO:0000313" key="3">
    <source>
        <dbReference type="Proteomes" id="UP000242381"/>
    </source>
</evidence>
<accession>A0A0A1P5R9</accession>
<dbReference type="EMBL" id="KV921621">
    <property type="protein sequence ID" value="ORE12678.1"/>
    <property type="molecule type" value="Genomic_DNA"/>
</dbReference>
<gene>
    <name evidence="2" type="ORF">BCV71DRAFT_83134</name>
</gene>
<dbReference type="Proteomes" id="UP000242381">
    <property type="component" value="Unassembled WGS sequence"/>
</dbReference>
<reference evidence="2 3" key="1">
    <citation type="journal article" date="2016" name="Proc. Natl. Acad. Sci. U.S.A.">
        <title>Lipid metabolic changes in an early divergent fungus govern the establishment of a mutualistic symbiosis with endobacteria.</title>
        <authorList>
            <person name="Lastovetsky O.A."/>
            <person name="Gaspar M.L."/>
            <person name="Mondo S.J."/>
            <person name="LaButti K.M."/>
            <person name="Sandor L."/>
            <person name="Grigoriev I.V."/>
            <person name="Henry S.A."/>
            <person name="Pawlowska T.E."/>
        </authorList>
    </citation>
    <scope>NUCLEOTIDE SEQUENCE [LARGE SCALE GENOMIC DNA]</scope>
    <source>
        <strain evidence="2 3">ATCC 11559</strain>
    </source>
</reference>
<protein>
    <recommendedName>
        <fullName evidence="4">Secreted protein</fullName>
    </recommendedName>
</protein>
<evidence type="ECO:0000256" key="1">
    <source>
        <dbReference type="SAM" id="SignalP"/>
    </source>
</evidence>
<name>A0A0A1P5R9_RHIZD</name>